<organism evidence="8 9">
    <name type="scientific">Gluconacetobacter tumulisoli</name>
    <dbReference type="NCBI Taxonomy" id="1286189"/>
    <lineage>
        <taxon>Bacteria</taxon>
        <taxon>Pseudomonadati</taxon>
        <taxon>Pseudomonadota</taxon>
        <taxon>Alphaproteobacteria</taxon>
        <taxon>Acetobacterales</taxon>
        <taxon>Acetobacteraceae</taxon>
        <taxon>Gluconacetobacter</taxon>
    </lineage>
</organism>
<keyword evidence="5 6" id="KW-0472">Membrane</keyword>
<accession>A0A7W4PLE9</accession>
<evidence type="ECO:0000256" key="1">
    <source>
        <dbReference type="ARBA" id="ARBA00004651"/>
    </source>
</evidence>
<gene>
    <name evidence="8" type="ORF">HLH28_12845</name>
</gene>
<dbReference type="RefSeq" id="WP_182959758.1">
    <property type="nucleotide sequence ID" value="NZ_JABEQM010000010.1"/>
</dbReference>
<dbReference type="Proteomes" id="UP000578030">
    <property type="component" value="Unassembled WGS sequence"/>
</dbReference>
<feature type="transmembrane region" description="Helical" evidence="6">
    <location>
        <begin position="172"/>
        <end position="190"/>
    </location>
</feature>
<comment type="caution">
    <text evidence="8">The sequence shown here is derived from an EMBL/GenBank/DDBJ whole genome shotgun (WGS) entry which is preliminary data.</text>
</comment>
<keyword evidence="4 6" id="KW-1133">Transmembrane helix</keyword>
<reference evidence="8 9" key="1">
    <citation type="submission" date="2020-04" db="EMBL/GenBank/DDBJ databases">
        <title>Description of novel Gluconacetobacter.</title>
        <authorList>
            <person name="Sombolestani A."/>
        </authorList>
    </citation>
    <scope>NUCLEOTIDE SEQUENCE [LARGE SCALE GENOMIC DNA]</scope>
    <source>
        <strain evidence="8 9">LMG 27802</strain>
    </source>
</reference>
<evidence type="ECO:0000313" key="9">
    <source>
        <dbReference type="Proteomes" id="UP000578030"/>
    </source>
</evidence>
<evidence type="ECO:0000256" key="3">
    <source>
        <dbReference type="ARBA" id="ARBA00022692"/>
    </source>
</evidence>
<dbReference type="InterPro" id="IPR032816">
    <property type="entry name" value="VTT_dom"/>
</dbReference>
<keyword evidence="3 6" id="KW-0812">Transmembrane</keyword>
<keyword evidence="9" id="KW-1185">Reference proteome</keyword>
<dbReference type="AlphaFoldDB" id="A0A7W4PLE9"/>
<evidence type="ECO:0000256" key="5">
    <source>
        <dbReference type="ARBA" id="ARBA00023136"/>
    </source>
</evidence>
<feature type="transmembrane region" description="Helical" evidence="6">
    <location>
        <begin position="46"/>
        <end position="71"/>
    </location>
</feature>
<evidence type="ECO:0000313" key="8">
    <source>
        <dbReference type="EMBL" id="MBB2202447.1"/>
    </source>
</evidence>
<keyword evidence="2" id="KW-1003">Cell membrane</keyword>
<evidence type="ECO:0000259" key="7">
    <source>
        <dbReference type="Pfam" id="PF09335"/>
    </source>
</evidence>
<proteinExistence type="predicted"/>
<dbReference type="PANTHER" id="PTHR42709:SF6">
    <property type="entry name" value="UNDECAPRENYL PHOSPHATE TRANSPORTER A"/>
    <property type="match status" value="1"/>
</dbReference>
<dbReference type="PANTHER" id="PTHR42709">
    <property type="entry name" value="ALKALINE PHOSPHATASE LIKE PROTEIN"/>
    <property type="match status" value="1"/>
</dbReference>
<evidence type="ECO:0000256" key="2">
    <source>
        <dbReference type="ARBA" id="ARBA00022475"/>
    </source>
</evidence>
<dbReference type="Pfam" id="PF09335">
    <property type="entry name" value="VTT_dom"/>
    <property type="match status" value="1"/>
</dbReference>
<dbReference type="InterPro" id="IPR051311">
    <property type="entry name" value="DedA_domain"/>
</dbReference>
<feature type="transmembrane region" description="Helical" evidence="6">
    <location>
        <begin position="137"/>
        <end position="160"/>
    </location>
</feature>
<sequence>MFPSLSALLASAGASPFLQALAIIIGTFILEDAATIMTAMEVQTGQVSIQLALVALYIGIVVGDLGLYGLGRLAALWPPMRRWIAVPHADGKQKGDDSQGWFGRNVFRIVFISRFIPGARLPLYTACGFFRASIGRFAVAAVMATLIWTSLLFAVSLRVGQFLIDHLGEWKWLGMAGFILTIILVGRIVATVRSPSL</sequence>
<comment type="subcellular location">
    <subcellularLocation>
        <location evidence="1">Cell membrane</location>
        <topology evidence="1">Multi-pass membrane protein</topology>
    </subcellularLocation>
</comment>
<feature type="domain" description="VTT" evidence="7">
    <location>
        <begin position="48"/>
        <end position="153"/>
    </location>
</feature>
<dbReference type="GO" id="GO:0005886">
    <property type="term" value="C:plasma membrane"/>
    <property type="evidence" value="ECO:0007669"/>
    <property type="project" value="UniProtKB-SubCell"/>
</dbReference>
<protein>
    <recommendedName>
        <fullName evidence="7">VTT domain-containing protein</fullName>
    </recommendedName>
</protein>
<evidence type="ECO:0000256" key="4">
    <source>
        <dbReference type="ARBA" id="ARBA00022989"/>
    </source>
</evidence>
<dbReference type="EMBL" id="JABEQM010000010">
    <property type="protein sequence ID" value="MBB2202447.1"/>
    <property type="molecule type" value="Genomic_DNA"/>
</dbReference>
<name>A0A7W4PLE9_9PROT</name>
<evidence type="ECO:0000256" key="6">
    <source>
        <dbReference type="SAM" id="Phobius"/>
    </source>
</evidence>